<feature type="signal peptide" evidence="2">
    <location>
        <begin position="1"/>
        <end position="19"/>
    </location>
</feature>
<dbReference type="EMBL" id="CAXAMM010016557">
    <property type="protein sequence ID" value="CAK9039077.1"/>
    <property type="molecule type" value="Genomic_DNA"/>
</dbReference>
<organism evidence="3 4">
    <name type="scientific">Durusdinium trenchii</name>
    <dbReference type="NCBI Taxonomy" id="1381693"/>
    <lineage>
        <taxon>Eukaryota</taxon>
        <taxon>Sar</taxon>
        <taxon>Alveolata</taxon>
        <taxon>Dinophyceae</taxon>
        <taxon>Suessiales</taxon>
        <taxon>Symbiodiniaceae</taxon>
        <taxon>Durusdinium</taxon>
    </lineage>
</organism>
<evidence type="ECO:0000256" key="1">
    <source>
        <dbReference type="SAM" id="Phobius"/>
    </source>
</evidence>
<keyword evidence="1" id="KW-0472">Membrane</keyword>
<name>A0ABP0LK24_9DINO</name>
<comment type="caution">
    <text evidence="3">The sequence shown here is derived from an EMBL/GenBank/DDBJ whole genome shotgun (WGS) entry which is preliminary data.</text>
</comment>
<evidence type="ECO:0000313" key="4">
    <source>
        <dbReference type="Proteomes" id="UP001642464"/>
    </source>
</evidence>
<dbReference type="Proteomes" id="UP001642464">
    <property type="component" value="Unassembled WGS sequence"/>
</dbReference>
<proteinExistence type="predicted"/>
<keyword evidence="1" id="KW-1133">Transmembrane helix</keyword>
<feature type="transmembrane region" description="Helical" evidence="1">
    <location>
        <begin position="813"/>
        <end position="838"/>
    </location>
</feature>
<keyword evidence="1" id="KW-0812">Transmembrane</keyword>
<evidence type="ECO:0000313" key="3">
    <source>
        <dbReference type="EMBL" id="CAK9039077.1"/>
    </source>
</evidence>
<keyword evidence="4" id="KW-1185">Reference proteome</keyword>
<feature type="chain" id="PRO_5046532849" evidence="2">
    <location>
        <begin position="20"/>
        <end position="854"/>
    </location>
</feature>
<reference evidence="3 4" key="1">
    <citation type="submission" date="2024-02" db="EMBL/GenBank/DDBJ databases">
        <authorList>
            <person name="Chen Y."/>
            <person name="Shah S."/>
            <person name="Dougan E. K."/>
            <person name="Thang M."/>
            <person name="Chan C."/>
        </authorList>
    </citation>
    <scope>NUCLEOTIDE SEQUENCE [LARGE SCALE GENOMIC DNA]</scope>
</reference>
<accession>A0ABP0LK24</accession>
<keyword evidence="2" id="KW-0732">Signal</keyword>
<sequence>MCSLRCALLGLMLAAEATATWDNTIFTSTYQQMLIQKISVESLLLIDMDSDTNREQLQKSMSQFNSTLWHLLEGTNGVLPPPTPAARGKVQQGIDLWQPFRAVLDDILLIQNKSSLVPSLVATSHPLSEKFAELSQYLVNAAIATGAGSGGRLISLVERQVVLAYQMWKEGLLLGYDQVTVAELLDTKSFFMSAHRGLVDGATWLDVPKLTRLCALHAMREVTHYSDALNNLFSEIVTVEEEAQEKAVALAGNISANGRSLAKSMSNAVDYFLGYTACNITLTDLQWFNALTAAEDQLLQASEATKLFLQIALNYQEAEGKVELTVLSEEATVSLTNLVEGNKATDLPAPPTQELVDMIAPTTEIWQDMKDEFTKAIFTDTVPTSSVSEVVRLSKSFLGDMDAVVSTYMRTAILAGVQFPAYAIYIASQQRSLVQKLSKEACIVRLGYNVDYYLDAMTASRNLFVESHWKLLEGSPSTDLFPAVDATTNACIISQMWRIFGIYEDLERSAMGVASGELDSLSSLGKANIALGSQMQKVVNWVKAGDASCDPLSLSVEDWQGLILEVGRLRSMSQEASIEVLLSDASITNSSRESLNAKKIFVATSLRRLRFGSQSPRVPPPALQVLLDDFSLHLQPGIRSLEQALGGDDVQQVLQAGSWVMVEADQFLQRFFTEADAQASPVPLQRMNVADRQIALARQIFKEFLMTFVSQQSDPNITSSESLSQSISAFSTAHQSLRYGGNGIPELSPVRLDVQKQWETIGRAWSTFEAQLHEPPSWDELEKIQVDLTALVVELEVAVPLFAIKDEELRGDYLLPALVYSGIVVCMCVGAGVAIYFVRRHLRERSQPQADSKV</sequence>
<protein>
    <submittedName>
        <fullName evidence="3">Uncharacterized protein</fullName>
    </submittedName>
</protein>
<evidence type="ECO:0000256" key="2">
    <source>
        <dbReference type="SAM" id="SignalP"/>
    </source>
</evidence>
<gene>
    <name evidence="3" type="ORF">SCF082_LOCUS22892</name>
</gene>